<name>A0ABP5E042_9PSEU</name>
<proteinExistence type="inferred from homology"/>
<dbReference type="Gene3D" id="1.10.10.2840">
    <property type="entry name" value="PucR C-terminal helix-turn-helix domain"/>
    <property type="match status" value="1"/>
</dbReference>
<feature type="domain" description="CdaR GGDEF-like" evidence="4">
    <location>
        <begin position="195"/>
        <end position="311"/>
    </location>
</feature>
<dbReference type="Pfam" id="PF17853">
    <property type="entry name" value="GGDEF_2"/>
    <property type="match status" value="1"/>
</dbReference>
<feature type="domain" description="RsbT co-antagonist protein RsbRD N-terminal" evidence="3">
    <location>
        <begin position="45"/>
        <end position="185"/>
    </location>
</feature>
<dbReference type="EMBL" id="BAAANN010000049">
    <property type="protein sequence ID" value="GAA1988536.1"/>
    <property type="molecule type" value="Genomic_DNA"/>
</dbReference>
<dbReference type="InterPro" id="IPR041522">
    <property type="entry name" value="CdaR_GGDEF"/>
</dbReference>
<evidence type="ECO:0000259" key="2">
    <source>
        <dbReference type="Pfam" id="PF13556"/>
    </source>
</evidence>
<dbReference type="PANTHER" id="PTHR33744:SF1">
    <property type="entry name" value="DNA-BINDING TRANSCRIPTIONAL ACTIVATOR ADER"/>
    <property type="match status" value="1"/>
</dbReference>
<dbReference type="Pfam" id="PF13556">
    <property type="entry name" value="HTH_30"/>
    <property type="match status" value="1"/>
</dbReference>
<comment type="similarity">
    <text evidence="1">Belongs to the CdaR family.</text>
</comment>
<accession>A0ABP5E042</accession>
<dbReference type="PANTHER" id="PTHR33744">
    <property type="entry name" value="CARBOHYDRATE DIACID REGULATOR"/>
    <property type="match status" value="1"/>
</dbReference>
<evidence type="ECO:0000313" key="5">
    <source>
        <dbReference type="EMBL" id="GAA1988536.1"/>
    </source>
</evidence>
<evidence type="ECO:0000313" key="6">
    <source>
        <dbReference type="Proteomes" id="UP001501116"/>
    </source>
</evidence>
<evidence type="ECO:0000259" key="3">
    <source>
        <dbReference type="Pfam" id="PF14361"/>
    </source>
</evidence>
<dbReference type="Pfam" id="PF14361">
    <property type="entry name" value="RsbRD_N"/>
    <property type="match status" value="1"/>
</dbReference>
<evidence type="ECO:0000256" key="1">
    <source>
        <dbReference type="ARBA" id="ARBA00006754"/>
    </source>
</evidence>
<dbReference type="InterPro" id="IPR025751">
    <property type="entry name" value="RsbRD_N_dom"/>
</dbReference>
<reference evidence="6" key="1">
    <citation type="journal article" date="2019" name="Int. J. Syst. Evol. Microbiol.">
        <title>The Global Catalogue of Microorganisms (GCM) 10K type strain sequencing project: providing services to taxonomists for standard genome sequencing and annotation.</title>
        <authorList>
            <consortium name="The Broad Institute Genomics Platform"/>
            <consortium name="The Broad Institute Genome Sequencing Center for Infectious Disease"/>
            <person name="Wu L."/>
            <person name="Ma J."/>
        </authorList>
    </citation>
    <scope>NUCLEOTIDE SEQUENCE [LARGE SCALE GENOMIC DNA]</scope>
    <source>
        <strain evidence="6">JCM 14545</strain>
    </source>
</reference>
<dbReference type="InterPro" id="IPR042070">
    <property type="entry name" value="PucR_C-HTH_sf"/>
</dbReference>
<keyword evidence="6" id="KW-1185">Reference proteome</keyword>
<protein>
    <submittedName>
        <fullName evidence="5">Helix-turn-helix domain-containing protein</fullName>
    </submittedName>
</protein>
<dbReference type="RefSeq" id="WP_344430489.1">
    <property type="nucleotide sequence ID" value="NZ_BAAANN010000049.1"/>
</dbReference>
<sequence>MMRAWVEELSPHGAVDVAQAACPWPIIEQTIALVGEDPVRWAIELGGEVAAQILADVPSLGGGAGARERLRRGTEASAVQVLAALVGPSGERPAISEPTAEGMREYVHRGIPLEQVLRGLRIAHARTTEAFHRACAELLDPSAVIEELTAVTQELFGRIDKLADAMIREYLTEHAAWSVSTAAARAGVVRALLSGSPPADTEQASRTLGYDLDRTHVAVVLWSDSPTANPALQTAATEMLRSHGATATLVVPMASGQVWAWGALRAPMSGLADVRALAPGLGPGHGLHVGIGLPAGGVDGFHRSHTEACRTERFEHLRREAGQRPRESTAYADVAVAALLTADLTAAGELVRRELGALAERTETMATLRTTLRHYLDAERSLVTVARRLHIARGTVTYRVRRAQEVLERAVDERPFALRTALELAEELGDAVLR</sequence>
<dbReference type="Proteomes" id="UP001501116">
    <property type="component" value="Unassembled WGS sequence"/>
</dbReference>
<organism evidence="5 6">
    <name type="scientific">Amycolatopsis minnesotensis</name>
    <dbReference type="NCBI Taxonomy" id="337894"/>
    <lineage>
        <taxon>Bacteria</taxon>
        <taxon>Bacillati</taxon>
        <taxon>Actinomycetota</taxon>
        <taxon>Actinomycetes</taxon>
        <taxon>Pseudonocardiales</taxon>
        <taxon>Pseudonocardiaceae</taxon>
        <taxon>Amycolatopsis</taxon>
    </lineage>
</organism>
<evidence type="ECO:0000259" key="4">
    <source>
        <dbReference type="Pfam" id="PF17853"/>
    </source>
</evidence>
<gene>
    <name evidence="5" type="ORF">GCM10009754_78270</name>
</gene>
<comment type="caution">
    <text evidence="5">The sequence shown here is derived from an EMBL/GenBank/DDBJ whole genome shotgun (WGS) entry which is preliminary data.</text>
</comment>
<dbReference type="InterPro" id="IPR025736">
    <property type="entry name" value="PucR_C-HTH_dom"/>
</dbReference>
<dbReference type="InterPro" id="IPR051448">
    <property type="entry name" value="CdaR-like_regulators"/>
</dbReference>
<feature type="domain" description="PucR C-terminal helix-turn-helix" evidence="2">
    <location>
        <begin position="368"/>
        <end position="423"/>
    </location>
</feature>